<dbReference type="EMBL" id="DTBZ01000169">
    <property type="protein sequence ID" value="HGQ19099.1"/>
    <property type="molecule type" value="Genomic_DNA"/>
</dbReference>
<name>A0A7J3JU67_9CREN</name>
<dbReference type="AlphaFoldDB" id="A0A7J3JU67"/>
<gene>
    <name evidence="1" type="ORF">ENT87_05905</name>
    <name evidence="2" type="ORF">ENU30_09065</name>
</gene>
<organism evidence="2">
    <name type="scientific">Ignisphaera aggregans</name>
    <dbReference type="NCBI Taxonomy" id="334771"/>
    <lineage>
        <taxon>Archaea</taxon>
        <taxon>Thermoproteota</taxon>
        <taxon>Thermoprotei</taxon>
        <taxon>Desulfurococcales</taxon>
        <taxon>Desulfurococcaceae</taxon>
        <taxon>Ignisphaera</taxon>
    </lineage>
</organism>
<comment type="caution">
    <text evidence="2">The sequence shown here is derived from an EMBL/GenBank/DDBJ whole genome shotgun (WGS) entry which is preliminary data.</text>
</comment>
<dbReference type="EMBL" id="DTAI01000170">
    <property type="protein sequence ID" value="HGN37062.1"/>
    <property type="molecule type" value="Genomic_DNA"/>
</dbReference>
<evidence type="ECO:0000313" key="1">
    <source>
        <dbReference type="EMBL" id="HGN37062.1"/>
    </source>
</evidence>
<accession>A0A7J3JU67</accession>
<protein>
    <submittedName>
        <fullName evidence="2">Uncharacterized protein</fullName>
    </submittedName>
</protein>
<evidence type="ECO:0000313" key="2">
    <source>
        <dbReference type="EMBL" id="HGQ19099.1"/>
    </source>
</evidence>
<proteinExistence type="predicted"/>
<reference evidence="2" key="1">
    <citation type="journal article" date="2020" name="mSystems">
        <title>Genome- and Community-Level Interaction Insights into Carbon Utilization and Element Cycling Functions of Hydrothermarchaeota in Hydrothermal Sediment.</title>
        <authorList>
            <person name="Zhou Z."/>
            <person name="Liu Y."/>
            <person name="Xu W."/>
            <person name="Pan J."/>
            <person name="Luo Z.H."/>
            <person name="Li M."/>
        </authorList>
    </citation>
    <scope>NUCLEOTIDE SEQUENCE [LARGE SCALE GENOMIC DNA]</scope>
    <source>
        <strain evidence="1">SpSt-618</strain>
        <strain evidence="2">SpSt-657</strain>
    </source>
</reference>
<sequence>MKISNELDEAVTVIDHMRMLRDMELRQQVKDYLRFLSWKLYELYLVIKVLTEILSVSNTHPKDRKIVVEYNDRKLLVLFGVNSCKTLP</sequence>